<evidence type="ECO:0000313" key="2">
    <source>
        <dbReference type="Proteomes" id="UP000677082"/>
    </source>
</evidence>
<accession>A0A920BRY0</accession>
<dbReference type="EMBL" id="BOQN01000178">
    <property type="protein sequence ID" value="GIM98071.1"/>
    <property type="molecule type" value="Genomic_DNA"/>
</dbReference>
<proteinExistence type="predicted"/>
<evidence type="ECO:0000313" key="1">
    <source>
        <dbReference type="EMBL" id="GIM98071.1"/>
    </source>
</evidence>
<dbReference type="AlphaFoldDB" id="A0A920BRY0"/>
<protein>
    <recommendedName>
        <fullName evidence="3">Type VII secretion system (Wss) protein ESAT-6</fullName>
    </recommendedName>
</protein>
<gene>
    <name evidence="1" type="ORF">Ato02nite_098640</name>
</gene>
<reference evidence="1 2" key="1">
    <citation type="submission" date="2021-03" db="EMBL/GenBank/DDBJ databases">
        <title>Whole genome shotgun sequence of Actinoplanes toevensis NBRC 105298.</title>
        <authorList>
            <person name="Komaki H."/>
            <person name="Tamura T."/>
        </authorList>
    </citation>
    <scope>NUCLEOTIDE SEQUENCE [LARGE SCALE GENOMIC DNA]</scope>
    <source>
        <strain evidence="1 2">NBRC 105298</strain>
    </source>
</reference>
<organism evidence="1 2">
    <name type="scientific">Paractinoplanes toevensis</name>
    <dbReference type="NCBI Taxonomy" id="571911"/>
    <lineage>
        <taxon>Bacteria</taxon>
        <taxon>Bacillati</taxon>
        <taxon>Actinomycetota</taxon>
        <taxon>Actinomycetes</taxon>
        <taxon>Micromonosporales</taxon>
        <taxon>Micromonosporaceae</taxon>
        <taxon>Paractinoplanes</taxon>
    </lineage>
</organism>
<comment type="caution">
    <text evidence="1">The sequence shown here is derived from an EMBL/GenBank/DDBJ whole genome shotgun (WGS) entry which is preliminary data.</text>
</comment>
<keyword evidence="2" id="KW-1185">Reference proteome</keyword>
<dbReference type="RefSeq" id="WP_213013691.1">
    <property type="nucleotide sequence ID" value="NZ_BOQN01000178.1"/>
</dbReference>
<dbReference type="Proteomes" id="UP000677082">
    <property type="component" value="Unassembled WGS sequence"/>
</dbReference>
<evidence type="ECO:0008006" key="3">
    <source>
        <dbReference type="Google" id="ProtNLM"/>
    </source>
</evidence>
<name>A0A920BRY0_9ACTN</name>
<sequence>MAFDDVADPIGQLRDPAERTESILGQPFSNPAGVLDWLSPSHIVNEFVKSVVGYDIFGEAAKVFAGDWEQVWQAAGAFRNLGGAMGELGINVSHGNVELDYSWDGNANDAAFMYFGNLSSTIASQRISLTALADAYEKAAEGTFRIGETVSGLMKDIMDAAMIGAVAASAGTATIETGVGFVTGWGVAAYEAYKIAEAADAARKLIATASTIVGTVVGEIQALSADTGILAQYPLPGAAYHHPGSGIE</sequence>